<dbReference type="PANTHER" id="PTHR35535:SF1">
    <property type="entry name" value="HEAT SHOCK PROTEIN HSLJ"/>
    <property type="match status" value="1"/>
</dbReference>
<organism evidence="2 3">
    <name type="scientific">Hyunsoonleella flava</name>
    <dbReference type="NCBI Taxonomy" id="2527939"/>
    <lineage>
        <taxon>Bacteria</taxon>
        <taxon>Pseudomonadati</taxon>
        <taxon>Bacteroidota</taxon>
        <taxon>Flavobacteriia</taxon>
        <taxon>Flavobacteriales</taxon>
        <taxon>Flavobacteriaceae</taxon>
    </lineage>
</organism>
<dbReference type="OrthoDB" id="880459at2"/>
<dbReference type="EMBL" id="SIRT01000007">
    <property type="protein sequence ID" value="TBN03280.1"/>
    <property type="molecule type" value="Genomic_DNA"/>
</dbReference>
<dbReference type="PANTHER" id="PTHR35535">
    <property type="entry name" value="HEAT SHOCK PROTEIN HSLJ"/>
    <property type="match status" value="1"/>
</dbReference>
<accession>A0A4Q9FDE0</accession>
<feature type="domain" description="DUF306" evidence="1">
    <location>
        <begin position="38"/>
        <end position="135"/>
    </location>
</feature>
<proteinExistence type="predicted"/>
<name>A0A4Q9FDE0_9FLAO</name>
<dbReference type="Pfam" id="PF03724">
    <property type="entry name" value="META"/>
    <property type="match status" value="1"/>
</dbReference>
<comment type="caution">
    <text evidence="2">The sequence shown here is derived from an EMBL/GenBank/DDBJ whole genome shotgun (WGS) entry which is preliminary data.</text>
</comment>
<dbReference type="InterPro" id="IPR038670">
    <property type="entry name" value="HslJ-like_sf"/>
</dbReference>
<protein>
    <submittedName>
        <fullName evidence="2">META domain-containing protein</fullName>
    </submittedName>
</protein>
<dbReference type="InterPro" id="IPR053147">
    <property type="entry name" value="Hsp_HslJ-like"/>
</dbReference>
<dbReference type="Proteomes" id="UP000291142">
    <property type="component" value="Unassembled WGS sequence"/>
</dbReference>
<dbReference type="RefSeq" id="WP_130964354.1">
    <property type="nucleotide sequence ID" value="NZ_SIRT01000007.1"/>
</dbReference>
<evidence type="ECO:0000313" key="3">
    <source>
        <dbReference type="Proteomes" id="UP000291142"/>
    </source>
</evidence>
<evidence type="ECO:0000259" key="1">
    <source>
        <dbReference type="Pfam" id="PF03724"/>
    </source>
</evidence>
<keyword evidence="3" id="KW-1185">Reference proteome</keyword>
<dbReference type="InterPro" id="IPR005184">
    <property type="entry name" value="DUF306_Meta_HslJ"/>
</dbReference>
<evidence type="ECO:0000313" key="2">
    <source>
        <dbReference type="EMBL" id="TBN03280.1"/>
    </source>
</evidence>
<dbReference type="Gene3D" id="2.40.128.270">
    <property type="match status" value="1"/>
</dbReference>
<sequence length="264" mass="29668">MKHITILISIVVLRCCWGPTEYQLMQDLQNSDTILKQLNGKYNITNLNQEEVSSFKLSISFDDSTKKVSGFSGCNRFFGSYTLNENSLKFSPLGTTRMLCSEDENDIENKLLKAFEKADNVFFLENGFSLFNKKKPLLSATKIPEKSTLSLEYSAVSRGSYKHIKIDKDTISFSKKRKSKSLKIACDAIYWNTLTKLCDDLDIENISNLEAPSKAFQYDGAALAHLKIISNGESYESAPFDHGNPPKEIVALVKEILSSAENIE</sequence>
<reference evidence="2 3" key="1">
    <citation type="submission" date="2019-02" db="EMBL/GenBank/DDBJ databases">
        <title>Hyunsoonleella sp., isolated from marine sediment.</title>
        <authorList>
            <person name="Liu B.-T."/>
        </authorList>
    </citation>
    <scope>NUCLEOTIDE SEQUENCE [LARGE SCALE GENOMIC DNA]</scope>
    <source>
        <strain evidence="2 3">T58</strain>
    </source>
</reference>
<gene>
    <name evidence="2" type="ORF">EYD45_09735</name>
</gene>
<dbReference type="AlphaFoldDB" id="A0A4Q9FDE0"/>